<dbReference type="AlphaFoldDB" id="A0AAV0Z9K0"/>
<name>A0AAV0Z9K0_VICFA</name>
<feature type="domain" description="TOD1/MUCI70 glycosyltransferase-like" evidence="3">
    <location>
        <begin position="209"/>
        <end position="523"/>
    </location>
</feature>
<evidence type="ECO:0000256" key="2">
    <source>
        <dbReference type="SAM" id="Phobius"/>
    </source>
</evidence>
<keyword evidence="2" id="KW-0812">Transmembrane</keyword>
<dbReference type="EMBL" id="OX451735">
    <property type="protein sequence ID" value="CAI8593130.1"/>
    <property type="molecule type" value="Genomic_DNA"/>
</dbReference>
<keyword evidence="2" id="KW-0472">Membrane</keyword>
<sequence length="584" mass="67162">MSGVSLGLRTGSHGSLQLIQNGNGLQVPVLVRRPSKALLYNPKEKERGCPYICRHLGRGRVAMLLMLLFGLFIFVFGCFTLYKGGNITSEIENTRSRAISSYDFLGLEETIEPKLMDSSSSRKTPVTSRDKSTFRDHPVSHLRSSYNLKGKVGSSFTAGHYCDHFAYPPPPADRRRTGPRPCPVCYMPVEKAIDSMPSSPSESPILHTLTYAHNENMFPIEPQGGSDFGGYPTLEERDASFDIKETMKVHCGFVKGSRPGRQTGFDFDEEDLLELDQYHDIIVASAIFGNYDVIQQPRNISREARRNIPFYMFIDEETEMYMRNASILDSSRRVGLWRIIVVRNIPYADSRRNGKIPKLLLHRIFPNIRYSIWIDGKLELVVDPYQVLERFLWRPNATFAISRHYRRFDVFVEAEANKVAGKYENASIDRQVQFYQYHDGLTHYSRAKLPITSDVPEGCVIIREHIPITNLFTCLWFNEVDRFTSRDQLSFSTVRDKIMAKVDWSIDMFLDCERRNFVIQAYHRDILENMPPPPVIISRFKAPASYTTNKPLNKKNPRHGRGDRRSGSRRHRKVVDNFLMNSGF</sequence>
<keyword evidence="2" id="KW-1133">Transmembrane helix</keyword>
<keyword evidence="5" id="KW-1185">Reference proteome</keyword>
<dbReference type="Pfam" id="PF04765">
    <property type="entry name" value="TOD1_MUCI70"/>
    <property type="match status" value="1"/>
</dbReference>
<evidence type="ECO:0000313" key="4">
    <source>
        <dbReference type="EMBL" id="CAI8593130.1"/>
    </source>
</evidence>
<dbReference type="PANTHER" id="PTHR12956">
    <property type="entry name" value="ALKALINE CERAMIDASE-RELATED"/>
    <property type="match status" value="1"/>
</dbReference>
<feature type="transmembrane region" description="Helical" evidence="2">
    <location>
        <begin position="61"/>
        <end position="82"/>
    </location>
</feature>
<protein>
    <recommendedName>
        <fullName evidence="3">TOD1/MUCI70 glycosyltransferase-like domain-containing protein</fullName>
    </recommendedName>
</protein>
<gene>
    <name evidence="4" type="ORF">VFH_I075800</name>
</gene>
<evidence type="ECO:0000259" key="3">
    <source>
        <dbReference type="Pfam" id="PF04765"/>
    </source>
</evidence>
<proteinExistence type="predicted"/>
<dbReference type="InterPro" id="IPR048354">
    <property type="entry name" value="TOD1_MUCI70_glycTrfase_dom"/>
</dbReference>
<evidence type="ECO:0000313" key="5">
    <source>
        <dbReference type="Proteomes" id="UP001157006"/>
    </source>
</evidence>
<dbReference type="PANTHER" id="PTHR12956:SF61">
    <property type="entry name" value="TRNA (MET) CYTIDINE ACETYLTRANSFERASE-RELATED"/>
    <property type="match status" value="1"/>
</dbReference>
<accession>A0AAV0Z9K0</accession>
<dbReference type="Proteomes" id="UP001157006">
    <property type="component" value="Chromosome 1S"/>
</dbReference>
<evidence type="ECO:0000256" key="1">
    <source>
        <dbReference type="SAM" id="MobiDB-lite"/>
    </source>
</evidence>
<reference evidence="4 5" key="1">
    <citation type="submission" date="2023-01" db="EMBL/GenBank/DDBJ databases">
        <authorList>
            <person name="Kreplak J."/>
        </authorList>
    </citation>
    <scope>NUCLEOTIDE SEQUENCE [LARGE SCALE GENOMIC DNA]</scope>
</reference>
<feature type="region of interest" description="Disordered" evidence="1">
    <location>
        <begin position="116"/>
        <end position="137"/>
    </location>
</feature>
<organism evidence="4 5">
    <name type="scientific">Vicia faba</name>
    <name type="common">Broad bean</name>
    <name type="synonym">Faba vulgaris</name>
    <dbReference type="NCBI Taxonomy" id="3906"/>
    <lineage>
        <taxon>Eukaryota</taxon>
        <taxon>Viridiplantae</taxon>
        <taxon>Streptophyta</taxon>
        <taxon>Embryophyta</taxon>
        <taxon>Tracheophyta</taxon>
        <taxon>Spermatophyta</taxon>
        <taxon>Magnoliopsida</taxon>
        <taxon>eudicotyledons</taxon>
        <taxon>Gunneridae</taxon>
        <taxon>Pentapetalae</taxon>
        <taxon>rosids</taxon>
        <taxon>fabids</taxon>
        <taxon>Fabales</taxon>
        <taxon>Fabaceae</taxon>
        <taxon>Papilionoideae</taxon>
        <taxon>50 kb inversion clade</taxon>
        <taxon>NPAAA clade</taxon>
        <taxon>Hologalegina</taxon>
        <taxon>IRL clade</taxon>
        <taxon>Fabeae</taxon>
        <taxon>Vicia</taxon>
    </lineage>
</organism>
<dbReference type="InterPro" id="IPR006852">
    <property type="entry name" value="TOD1_MUCI70"/>
</dbReference>
<feature type="compositionally biased region" description="Polar residues" evidence="1">
    <location>
        <begin position="117"/>
        <end position="127"/>
    </location>
</feature>
<feature type="region of interest" description="Disordered" evidence="1">
    <location>
        <begin position="546"/>
        <end position="572"/>
    </location>
</feature>
<feature type="compositionally biased region" description="Basic residues" evidence="1">
    <location>
        <begin position="552"/>
        <end position="572"/>
    </location>
</feature>
<feature type="compositionally biased region" description="Basic and acidic residues" evidence="1">
    <location>
        <begin position="128"/>
        <end position="137"/>
    </location>
</feature>